<gene>
    <name evidence="11" type="ORF">FIA58_012970</name>
</gene>
<evidence type="ECO:0000259" key="10">
    <source>
        <dbReference type="PROSITE" id="PS52015"/>
    </source>
</evidence>
<dbReference type="EMBL" id="VEVQ02000008">
    <property type="protein sequence ID" value="NHN26590.1"/>
    <property type="molecule type" value="Genomic_DNA"/>
</dbReference>
<reference evidence="11 12" key="3">
    <citation type="submission" date="2020-02" db="EMBL/GenBank/DDBJ databases">
        <title>Flavobacterium profundi sp. nov., isolated from a deep-sea seamount.</title>
        <authorList>
            <person name="Zhang D.-C."/>
        </authorList>
    </citation>
    <scope>NUCLEOTIDE SEQUENCE [LARGE SCALE GENOMIC DNA]</scope>
    <source>
        <strain evidence="11 12">EC11</strain>
    </source>
</reference>
<evidence type="ECO:0000256" key="6">
    <source>
        <dbReference type="ARBA" id="ARBA00022692"/>
    </source>
</evidence>
<dbReference type="InterPro" id="IPR037682">
    <property type="entry name" value="TonB_C"/>
</dbReference>
<dbReference type="RefSeq" id="WP_140962909.1">
    <property type="nucleotide sequence ID" value="NZ_VEVQ02000008.1"/>
</dbReference>
<dbReference type="PANTHER" id="PTHR33446:SF2">
    <property type="entry name" value="PROTEIN TONB"/>
    <property type="match status" value="1"/>
</dbReference>
<keyword evidence="7" id="KW-0653">Protein transport</keyword>
<evidence type="ECO:0000256" key="7">
    <source>
        <dbReference type="ARBA" id="ARBA00022927"/>
    </source>
</evidence>
<evidence type="ECO:0000313" key="11">
    <source>
        <dbReference type="EMBL" id="NHN26590.1"/>
    </source>
</evidence>
<evidence type="ECO:0000256" key="3">
    <source>
        <dbReference type="ARBA" id="ARBA00022448"/>
    </source>
</evidence>
<sequence length="161" mass="18437">MIENTIKIKLKSRALLFFIFIISLSITSFENISLASEDFIEFEVTEVVPLFKGCDNSNSRKESVECFNKKMMNHIKRNFNYPEEALEKRIQGRVDVSFIINQSGKVENIKANASNVKDSDKKILEIEATRIVSLLPKFTPGMHKGKIVNVKYGLPIVFKMM</sequence>
<dbReference type="SUPFAM" id="SSF74653">
    <property type="entry name" value="TolA/TonB C-terminal domain"/>
    <property type="match status" value="1"/>
</dbReference>
<evidence type="ECO:0000256" key="1">
    <source>
        <dbReference type="ARBA" id="ARBA00004383"/>
    </source>
</evidence>
<keyword evidence="12" id="KW-1185">Reference proteome</keyword>
<name>A0ABX0ITW9_9FLAO</name>
<dbReference type="InterPro" id="IPR051045">
    <property type="entry name" value="TonB-dependent_transducer"/>
</dbReference>
<evidence type="ECO:0000256" key="5">
    <source>
        <dbReference type="ARBA" id="ARBA00022519"/>
    </source>
</evidence>
<comment type="subcellular location">
    <subcellularLocation>
        <location evidence="1">Cell inner membrane</location>
        <topology evidence="1">Single-pass membrane protein</topology>
        <orientation evidence="1">Periplasmic side</orientation>
    </subcellularLocation>
</comment>
<accession>A0ABX0ITW9</accession>
<keyword evidence="4" id="KW-1003">Cell membrane</keyword>
<evidence type="ECO:0000256" key="8">
    <source>
        <dbReference type="ARBA" id="ARBA00022989"/>
    </source>
</evidence>
<reference evidence="12" key="1">
    <citation type="submission" date="2019-05" db="EMBL/GenBank/DDBJ databases">
        <title>Flavobacterium profundi sp. nov., isolated from a deep-sea seamount.</title>
        <authorList>
            <person name="Zhang D.-C."/>
        </authorList>
    </citation>
    <scope>NUCLEOTIDE SEQUENCE [LARGE SCALE GENOMIC DNA]</scope>
    <source>
        <strain evidence="12">EC11</strain>
    </source>
</reference>
<keyword evidence="8" id="KW-1133">Transmembrane helix</keyword>
<evidence type="ECO:0000256" key="4">
    <source>
        <dbReference type="ARBA" id="ARBA00022475"/>
    </source>
</evidence>
<feature type="domain" description="TonB C-terminal" evidence="10">
    <location>
        <begin position="66"/>
        <end position="161"/>
    </location>
</feature>
<organism evidence="11 12">
    <name type="scientific">Flavobacterium jejuense</name>
    <dbReference type="NCBI Taxonomy" id="1544455"/>
    <lineage>
        <taxon>Bacteria</taxon>
        <taxon>Pseudomonadati</taxon>
        <taxon>Bacteroidota</taxon>
        <taxon>Flavobacteriia</taxon>
        <taxon>Flavobacteriales</taxon>
        <taxon>Flavobacteriaceae</taxon>
        <taxon>Flavobacterium</taxon>
    </lineage>
</organism>
<reference evidence="11 12" key="2">
    <citation type="submission" date="2019-05" db="EMBL/GenBank/DDBJ databases">
        <authorList>
            <person name="Lianzixin W."/>
        </authorList>
    </citation>
    <scope>NUCLEOTIDE SEQUENCE [LARGE SCALE GENOMIC DNA]</scope>
    <source>
        <strain evidence="11 12">EC11</strain>
    </source>
</reference>
<dbReference type="InterPro" id="IPR006260">
    <property type="entry name" value="TonB/TolA_C"/>
</dbReference>
<dbReference type="PANTHER" id="PTHR33446">
    <property type="entry name" value="PROTEIN TONB-RELATED"/>
    <property type="match status" value="1"/>
</dbReference>
<protein>
    <submittedName>
        <fullName evidence="11">Energy transducer TonB</fullName>
    </submittedName>
</protein>
<keyword evidence="9" id="KW-0472">Membrane</keyword>
<comment type="similarity">
    <text evidence="2">Belongs to the TonB family.</text>
</comment>
<keyword evidence="3" id="KW-0813">Transport</keyword>
<comment type="caution">
    <text evidence="11">The sequence shown here is derived from an EMBL/GenBank/DDBJ whole genome shotgun (WGS) entry which is preliminary data.</text>
</comment>
<dbReference type="NCBIfam" id="TIGR01352">
    <property type="entry name" value="tonB_Cterm"/>
    <property type="match status" value="1"/>
</dbReference>
<proteinExistence type="inferred from homology"/>
<evidence type="ECO:0000256" key="9">
    <source>
        <dbReference type="ARBA" id="ARBA00023136"/>
    </source>
</evidence>
<evidence type="ECO:0000313" key="12">
    <source>
        <dbReference type="Proteomes" id="UP000817854"/>
    </source>
</evidence>
<keyword evidence="6" id="KW-0812">Transmembrane</keyword>
<keyword evidence="5" id="KW-0997">Cell inner membrane</keyword>
<dbReference type="Gene3D" id="3.30.1150.10">
    <property type="match status" value="1"/>
</dbReference>
<dbReference type="Proteomes" id="UP000817854">
    <property type="component" value="Unassembled WGS sequence"/>
</dbReference>
<evidence type="ECO:0000256" key="2">
    <source>
        <dbReference type="ARBA" id="ARBA00006555"/>
    </source>
</evidence>
<dbReference type="PROSITE" id="PS52015">
    <property type="entry name" value="TONB_CTD"/>
    <property type="match status" value="1"/>
</dbReference>
<dbReference type="Pfam" id="PF03544">
    <property type="entry name" value="TonB_C"/>
    <property type="match status" value="1"/>
</dbReference>